<feature type="domain" description="Organic solvent tolerance-like N-terminal" evidence="4">
    <location>
        <begin position="71"/>
        <end position="153"/>
    </location>
</feature>
<dbReference type="Proteomes" id="UP000293550">
    <property type="component" value="Unassembled WGS sequence"/>
</dbReference>
<dbReference type="GO" id="GO:0009279">
    <property type="term" value="C:cell outer membrane"/>
    <property type="evidence" value="ECO:0007669"/>
    <property type="project" value="TreeGrafter"/>
</dbReference>
<dbReference type="InterPro" id="IPR052037">
    <property type="entry name" value="LPS_export_LptA"/>
</dbReference>
<dbReference type="Pfam" id="PF03968">
    <property type="entry name" value="LptD_N"/>
    <property type="match status" value="1"/>
</dbReference>
<feature type="signal peptide" evidence="3">
    <location>
        <begin position="1"/>
        <end position="19"/>
    </location>
</feature>
<dbReference type="AlphaFoldDB" id="A0A4V2E022"/>
<gene>
    <name evidence="5" type="ORF">EQU50_00215</name>
</gene>
<evidence type="ECO:0000256" key="3">
    <source>
        <dbReference type="SAM" id="SignalP"/>
    </source>
</evidence>
<evidence type="ECO:0000259" key="4">
    <source>
        <dbReference type="Pfam" id="PF03968"/>
    </source>
</evidence>
<dbReference type="InterPro" id="IPR005653">
    <property type="entry name" value="OstA-like_N"/>
</dbReference>
<accession>A0A4V2E022</accession>
<reference evidence="5 6" key="1">
    <citation type="submission" date="2018-10" db="EMBL/GenBank/DDBJ databases">
        <title>An updated phylogeny of the Alphaproteobacteria reveals that the parasitic Rickettsiales and Holosporales have independent origins.</title>
        <authorList>
            <person name="Munoz-Gomez S.A."/>
            <person name="Hess S."/>
            <person name="Burger G."/>
            <person name="Lang B.F."/>
            <person name="Susko E."/>
            <person name="Slamovits C.H."/>
            <person name="Roger A.J."/>
        </authorList>
    </citation>
    <scope>NUCLEOTIDE SEQUENCE [LARGE SCALE GENOMIC DNA]</scope>
    <source>
        <strain evidence="5">HOLO01</strain>
    </source>
</reference>
<keyword evidence="6" id="KW-1185">Reference proteome</keyword>
<comment type="caution">
    <text evidence="5">The sequence shown here is derived from an EMBL/GenBank/DDBJ whole genome shotgun (WGS) entry which is preliminary data.</text>
</comment>
<protein>
    <recommendedName>
        <fullName evidence="4">Organic solvent tolerance-like N-terminal domain-containing protein</fullName>
    </recommendedName>
</protein>
<feature type="compositionally biased region" description="Basic and acidic residues" evidence="2">
    <location>
        <begin position="43"/>
        <end position="55"/>
    </location>
</feature>
<evidence type="ECO:0000256" key="1">
    <source>
        <dbReference type="ARBA" id="ARBA00022729"/>
    </source>
</evidence>
<dbReference type="PANTHER" id="PTHR36504:SF1">
    <property type="entry name" value="LIPOPOLYSACCHARIDE EXPORT SYSTEM PROTEIN LPTA"/>
    <property type="match status" value="1"/>
</dbReference>
<evidence type="ECO:0000256" key="2">
    <source>
        <dbReference type="SAM" id="MobiDB-lite"/>
    </source>
</evidence>
<name>A0A4V2E022_9PROT</name>
<dbReference type="PANTHER" id="PTHR36504">
    <property type="entry name" value="LIPOPOLYSACCHARIDE EXPORT SYSTEM PROTEIN LPTA"/>
    <property type="match status" value="1"/>
</dbReference>
<evidence type="ECO:0000313" key="6">
    <source>
        <dbReference type="Proteomes" id="UP000293550"/>
    </source>
</evidence>
<feature type="chain" id="PRO_5020841547" description="Organic solvent tolerance-like N-terminal domain-containing protein" evidence="3">
    <location>
        <begin position="20"/>
        <end position="177"/>
    </location>
</feature>
<dbReference type="OrthoDB" id="9811926at2"/>
<keyword evidence="1 3" id="KW-0732">Signal</keyword>
<dbReference type="GO" id="GO:0015920">
    <property type="term" value="P:lipopolysaccharide transport"/>
    <property type="evidence" value="ECO:0007669"/>
    <property type="project" value="TreeGrafter"/>
</dbReference>
<dbReference type="Gene3D" id="2.60.450.10">
    <property type="entry name" value="Lipopolysaccharide (LPS) transport protein A like domain"/>
    <property type="match status" value="1"/>
</dbReference>
<organism evidence="5 6">
    <name type="scientific">Candidatus Finniella inopinata</name>
    <dbReference type="NCBI Taxonomy" id="1696036"/>
    <lineage>
        <taxon>Bacteria</taxon>
        <taxon>Pseudomonadati</taxon>
        <taxon>Pseudomonadota</taxon>
        <taxon>Alphaproteobacteria</taxon>
        <taxon>Holosporales</taxon>
        <taxon>Candidatus Paracaedibacteraceae</taxon>
        <taxon>Candidatus Finniella</taxon>
    </lineage>
</organism>
<evidence type="ECO:0000313" key="5">
    <source>
        <dbReference type="EMBL" id="RZI47047.1"/>
    </source>
</evidence>
<dbReference type="GO" id="GO:0030288">
    <property type="term" value="C:outer membrane-bounded periplasmic space"/>
    <property type="evidence" value="ECO:0007669"/>
    <property type="project" value="TreeGrafter"/>
</dbReference>
<feature type="region of interest" description="Disordered" evidence="2">
    <location>
        <begin position="43"/>
        <end position="68"/>
    </location>
</feature>
<dbReference type="EMBL" id="SCFB01000001">
    <property type="protein sequence ID" value="RZI47047.1"/>
    <property type="molecule type" value="Genomic_DNA"/>
</dbReference>
<dbReference type="GO" id="GO:0017089">
    <property type="term" value="F:glycolipid transfer activity"/>
    <property type="evidence" value="ECO:0007669"/>
    <property type="project" value="TreeGrafter"/>
</dbReference>
<sequence length="177" mass="19726">MHVNFFIFCLFIIATSWVAASAPLKVAQPSFLIKGKEMQYEPKKNQSHVKGDAHAIRTRPPSKTSPLPRTQTLTADYFQVNFSNLSDQQSSQNIDTIEAEGNVYFQEEDFSIRAERCTYDCKTNIITCDGKIVLTKAGSTIKGQKATANLESDYYNVTGKDKSDTVQAVLLPNSIHP</sequence>
<proteinExistence type="predicted"/>